<dbReference type="GO" id="GO:0005737">
    <property type="term" value="C:cytoplasm"/>
    <property type="evidence" value="ECO:0007669"/>
    <property type="project" value="TreeGrafter"/>
</dbReference>
<evidence type="ECO:0000313" key="6">
    <source>
        <dbReference type="EMBL" id="PTB62208.1"/>
    </source>
</evidence>
<dbReference type="InterPro" id="IPR006162">
    <property type="entry name" value="Ppantetheine_attach_site"/>
</dbReference>
<evidence type="ECO:0000259" key="5">
    <source>
        <dbReference type="PROSITE" id="PS50075"/>
    </source>
</evidence>
<dbReference type="Gene3D" id="1.10.1200.10">
    <property type="entry name" value="ACP-like"/>
    <property type="match status" value="3"/>
</dbReference>
<proteinExistence type="inferred from homology"/>
<dbReference type="PANTHER" id="PTHR45527">
    <property type="entry name" value="NONRIBOSOMAL PEPTIDE SYNTHETASE"/>
    <property type="match status" value="1"/>
</dbReference>
<organism evidence="6 7">
    <name type="scientific">Trichoderma citrinoviride</name>
    <dbReference type="NCBI Taxonomy" id="58853"/>
    <lineage>
        <taxon>Eukaryota</taxon>
        <taxon>Fungi</taxon>
        <taxon>Dikarya</taxon>
        <taxon>Ascomycota</taxon>
        <taxon>Pezizomycotina</taxon>
        <taxon>Sordariomycetes</taxon>
        <taxon>Hypocreomycetidae</taxon>
        <taxon>Hypocreales</taxon>
        <taxon>Hypocreaceae</taxon>
        <taxon>Trichoderma</taxon>
    </lineage>
</organism>
<sequence length="2210" mass="241310">MSTLPTNLCELFALSVRQYPENLAIDHEDGALTYRELDDVSSSLAHDLSVLGVGGGLPVLLVTAHGSFNIVAILSILKAGGCFVPIDRKTWSPEMIDYVCETVESQVIINTTAEPFRATNGSHHVLHMTTLPPPSSPNTPSYSLQPSDDACIIFTSGSTGRPKGVILSHKAFCLYSQTSPMNLDILPGDRLLHILSVAFDACACMLFSALGNGGTLVPAQAEDIYAKASSCTVMAATPSILNTLMESTPNSEFLGNMHTIILGGETATSELLASLVDAGVRVLIGYGATETTSMGSIQVTSRDPVTKSINPQLIGGSIEESPIWLVGDDFEAIEDDFIEGEIFIAGDGVSRGYYQDDLRTNSSFINWNSRRVYKTGDYGRWVPSPAGGRLIEFCGRKDRTVKNGGFLVNLDRDVENALGRAGMLLGVTSVCAAVTEDGIVAVVTPETVDTMDLLAMARQTMCSYCIPYRIEAVQSFPVSPNGKLQHKKVLEIISTMDYGKAKQRSVVTAPVPVPQEPDTEASEKQDRLSKILNAASNLFGRLGDGGRQIQPGDSFLRLGGSSLLAFRLVSALRQSNLTISPRDLFSCRTFEEIAEASDNTLEVQVEASKSSADECFAVTQKLAALRSQARSILALDDKAFDISPLTSLQLAFAFPTLSCSSKNVNQMKLAYAGRYATMMERAWRAIWQAEPVFRTEICLAIGCGAQVIHKKSFRTHKLRLFGNLADYEDAVDNADMGVGLGCSLEFIAYYPDATPVATPTLNMPKDVEELTVVLTVHHSLMDGISLQMVLDNVESLARGRQLPSSSSSVEANLGLISLQQKKDAEARKFFAEYLKDFCLTNGSLKQLNVANGTVRDSTRQHNTVLFGSSVSSTEVAEFASQNCLSAACVYYTAWAMAMSTFEGNSAVAIGSVFSNRASQPEHQNTIGLYMSTLPLVVHLDAEQAVLDLLRKIMSDILTLGEYAWARSDQVGIGSSMSSLVSLQPALPDERSNPPVVRAESIENSAFPLALLIESNGEFRILYNDDIFDEYTVRRLGGHFKQALRGVLQHAYVGDCMRLNGLQETVYQQAEAVRILQSERTVKQTLEDSIDRFPENIAIEDHRGVALSYAELEKQTNTIAHNINRHLADTDVTAVAVYGDGSVGWLLGLLGILKTNRAFVPLDPKWPMERKATVLEASGAAAVLVPNSTQQDNVPTIPGKKTLIVEDLLSHATGNEDVTRPSDIGSPDSVLVYIFTSGTTGAPKGIPTTNRSFLAFQSNPEATMFAAPGRRIAQFMSPAFDVCNEEILSALLHGATLVLRDPADPYAHLQRVNTATMTPAVLSVLEPDHFPDLEIIYSTGEAITAPIIQKFATKRLLYNAYGPAECAISTSFERMIQGDAITIGTSCATARMCLLDDEQNPVRKGVQGEIYLAGVQVLQGYINAPEQTALRVLSDPWHPNERMYRTGDYGNRQKDDRVIYMGRMDRQVKIRGFRIELDGVEHAILSAPTADGVSQCAVLAVDGALVAYVTFSSTGAEISTEARISQLRGRLEKTLLPSWVPQQIIPINDFPRSMNGKIDNKALEEMYRSKSFLVHESCDQRSIPMSESVASKLAEAWREVLQLGPLVNLGPSDNFFALGGHSVLVLLLATKLTAIFGVEITSRELLQSPTFQAQVDTVESMLGAKGSSGSGVKTSRIVKTLPTEELTKLERQVWFQYQVGTTTTAFNIANVLTVYGEVEYTKLLDSFSTALASDPVLRSNFVEGPDGVRREIRASVPRVSEVEGLDITAETNHAFDLAHDELIRVHFVRQPDDCENARSKPTVQIVIVTSHSIADLGTLQNLLRLVSDAYAGKNVKVHESPQHLSSSHWHYSPSLAEQKFWRNYLAGHDARSSMPSRFKIPLLPSTTAAFQGTSRTRELRGLVIVRLNALIKRLGITHHHMALTIAALLLRSVLGENDIILGTPNANRPSLQERESLGQFLDRLPVRIKLDSSRSSPEGNFNQILTNVRDSAVQALANAIPFSRILEALNISGGHLQHPVFDCMVTFHPLQTSLSTWLKLPSCEVAVSPRFAEGSKFPLMLEWFELDSDRWSLHIEHDTTRLPSTLVSTLEDVLQVILEAIADESSLGELHTRLAARNGGPTDAFLETTNDNQHGLTTFSKVVGIVQREMALCFDKPQVQILPDTCFFSAGADSNAAVKLRHRLRALGLEVPLRTIFISRSAVELVKHITV</sequence>
<dbReference type="RefSeq" id="XP_024745528.1">
    <property type="nucleotide sequence ID" value="XM_024891785.1"/>
</dbReference>
<dbReference type="Gene3D" id="3.30.559.10">
    <property type="entry name" value="Chloramphenicol acetyltransferase-like domain"/>
    <property type="match status" value="2"/>
</dbReference>
<dbReference type="Pfam" id="PF00501">
    <property type="entry name" value="AMP-binding"/>
    <property type="match status" value="2"/>
</dbReference>
<dbReference type="InterPro" id="IPR000873">
    <property type="entry name" value="AMP-dep_synth/lig_dom"/>
</dbReference>
<dbReference type="InterPro" id="IPR045851">
    <property type="entry name" value="AMP-bd_C_sf"/>
</dbReference>
<protein>
    <submittedName>
        <fullName evidence="6">Non-ribosomal peptide synthetase</fullName>
    </submittedName>
</protein>
<dbReference type="EMBL" id="KZ680224">
    <property type="protein sequence ID" value="PTB62208.1"/>
    <property type="molecule type" value="Genomic_DNA"/>
</dbReference>
<dbReference type="GO" id="GO:0043041">
    <property type="term" value="P:amino acid activation for nonribosomal peptide biosynthetic process"/>
    <property type="evidence" value="ECO:0007669"/>
    <property type="project" value="TreeGrafter"/>
</dbReference>
<dbReference type="InterPro" id="IPR020845">
    <property type="entry name" value="AMP-binding_CS"/>
</dbReference>
<dbReference type="Gene3D" id="3.30.300.30">
    <property type="match status" value="2"/>
</dbReference>
<accession>A0A2T4AZ02</accession>
<dbReference type="PROSITE" id="PS50075">
    <property type="entry name" value="CARRIER"/>
    <property type="match status" value="3"/>
</dbReference>
<dbReference type="PANTHER" id="PTHR45527:SF11">
    <property type="entry name" value="NONRIBOSOMAL PEPTIDE SYNTHETASE 5"/>
    <property type="match status" value="1"/>
</dbReference>
<dbReference type="CDD" id="cd19537">
    <property type="entry name" value="C_NRPS-like"/>
    <property type="match status" value="1"/>
</dbReference>
<evidence type="ECO:0000256" key="2">
    <source>
        <dbReference type="ARBA" id="ARBA00022553"/>
    </source>
</evidence>
<dbReference type="PROSITE" id="PS00012">
    <property type="entry name" value="PHOSPHOPANTETHEINE"/>
    <property type="match status" value="1"/>
</dbReference>
<evidence type="ECO:0000256" key="1">
    <source>
        <dbReference type="ARBA" id="ARBA00022450"/>
    </source>
</evidence>
<evidence type="ECO:0000256" key="4">
    <source>
        <dbReference type="ARBA" id="ARBA00029454"/>
    </source>
</evidence>
<feature type="domain" description="Carrier" evidence="5">
    <location>
        <begin position="2139"/>
        <end position="2210"/>
    </location>
</feature>
<keyword evidence="3" id="KW-0436">Ligase</keyword>
<dbReference type="InterPro" id="IPR023213">
    <property type="entry name" value="CAT-like_dom_sf"/>
</dbReference>
<dbReference type="OrthoDB" id="416786at2759"/>
<dbReference type="InterPro" id="IPR001242">
    <property type="entry name" value="Condensation_dom"/>
</dbReference>
<keyword evidence="1" id="KW-0596">Phosphopantetheine</keyword>
<feature type="domain" description="Carrier" evidence="5">
    <location>
        <begin position="525"/>
        <end position="601"/>
    </location>
</feature>
<dbReference type="Gene3D" id="3.40.50.12780">
    <property type="entry name" value="N-terminal domain of ligase-like"/>
    <property type="match status" value="2"/>
</dbReference>
<dbReference type="Gene3D" id="3.30.559.30">
    <property type="entry name" value="Nonribosomal peptide synthetase, condensation domain"/>
    <property type="match status" value="2"/>
</dbReference>
<reference evidence="7" key="1">
    <citation type="submission" date="2016-07" db="EMBL/GenBank/DDBJ databases">
        <title>Multiple horizontal gene transfer events from other fungi enriched the ability of initially mycotrophic Trichoderma (Ascomycota) to feed on dead plant biomass.</title>
        <authorList>
            <consortium name="DOE Joint Genome Institute"/>
            <person name="Atanasova L."/>
            <person name="Chenthamara K."/>
            <person name="Zhang J."/>
            <person name="Grujic M."/>
            <person name="Henrissat B."/>
            <person name="Kuo A."/>
            <person name="Aerts A."/>
            <person name="Salamov A."/>
            <person name="Lipzen A."/>
            <person name="Labutti K."/>
            <person name="Barry K."/>
            <person name="Miao Y."/>
            <person name="Rahimi M.J."/>
            <person name="Shen Q."/>
            <person name="Grigoriev I.V."/>
            <person name="Kubicek C.P."/>
            <person name="Druzhinina I.S."/>
        </authorList>
    </citation>
    <scope>NUCLEOTIDE SEQUENCE [LARGE SCALE GENOMIC DNA]</scope>
    <source>
        <strain evidence="7">TUCIM 6016</strain>
    </source>
</reference>
<dbReference type="Pfam" id="PF00550">
    <property type="entry name" value="PP-binding"/>
    <property type="match status" value="3"/>
</dbReference>
<dbReference type="SUPFAM" id="SSF52777">
    <property type="entry name" value="CoA-dependent acyltransferases"/>
    <property type="match status" value="4"/>
</dbReference>
<dbReference type="GO" id="GO:0044550">
    <property type="term" value="P:secondary metabolite biosynthetic process"/>
    <property type="evidence" value="ECO:0007669"/>
    <property type="project" value="TreeGrafter"/>
</dbReference>
<keyword evidence="2" id="KW-0597">Phosphoprotein</keyword>
<evidence type="ECO:0000256" key="3">
    <source>
        <dbReference type="ARBA" id="ARBA00022598"/>
    </source>
</evidence>
<dbReference type="GO" id="GO:0031177">
    <property type="term" value="F:phosphopantetheine binding"/>
    <property type="evidence" value="ECO:0007669"/>
    <property type="project" value="TreeGrafter"/>
</dbReference>
<dbReference type="Pfam" id="PF00668">
    <property type="entry name" value="Condensation"/>
    <property type="match status" value="2"/>
</dbReference>
<dbReference type="Proteomes" id="UP000241546">
    <property type="component" value="Unassembled WGS sequence"/>
</dbReference>
<dbReference type="PROSITE" id="PS00455">
    <property type="entry name" value="AMP_BINDING"/>
    <property type="match status" value="2"/>
</dbReference>
<dbReference type="InterPro" id="IPR009081">
    <property type="entry name" value="PP-bd_ACP"/>
</dbReference>
<evidence type="ECO:0000313" key="7">
    <source>
        <dbReference type="Proteomes" id="UP000241546"/>
    </source>
</evidence>
<gene>
    <name evidence="6" type="ORF">BBK36DRAFT_1129911</name>
</gene>
<dbReference type="InterPro" id="IPR042099">
    <property type="entry name" value="ANL_N_sf"/>
</dbReference>
<dbReference type="GeneID" id="36599903"/>
<name>A0A2T4AZ02_9HYPO</name>
<dbReference type="SUPFAM" id="SSF56801">
    <property type="entry name" value="Acetyl-CoA synthetase-like"/>
    <property type="match status" value="2"/>
</dbReference>
<dbReference type="GO" id="GO:0016874">
    <property type="term" value="F:ligase activity"/>
    <property type="evidence" value="ECO:0007669"/>
    <property type="project" value="UniProtKB-KW"/>
</dbReference>
<dbReference type="InterPro" id="IPR036736">
    <property type="entry name" value="ACP-like_sf"/>
</dbReference>
<dbReference type="SUPFAM" id="SSF47336">
    <property type="entry name" value="ACP-like"/>
    <property type="match status" value="3"/>
</dbReference>
<feature type="domain" description="Carrier" evidence="5">
    <location>
        <begin position="1586"/>
        <end position="1661"/>
    </location>
</feature>
<keyword evidence="7" id="KW-1185">Reference proteome</keyword>
<comment type="similarity">
    <text evidence="4">Belongs to the NRP synthetase family.</text>
</comment>